<name>A0ABT8TJ45_9GAMM</name>
<dbReference type="InterPro" id="IPR002464">
    <property type="entry name" value="DNA/RNA_helicase_DEAH_CS"/>
</dbReference>
<dbReference type="EMBL" id="JAULRT010000062">
    <property type="protein sequence ID" value="MDO3384075.1"/>
    <property type="molecule type" value="Genomic_DNA"/>
</dbReference>
<feature type="domain" description="Helicase ATP-binding" evidence="5">
    <location>
        <begin position="17"/>
        <end position="179"/>
    </location>
</feature>
<dbReference type="PANTHER" id="PTHR43519">
    <property type="entry name" value="ATP-DEPENDENT RNA HELICASE HRPB"/>
    <property type="match status" value="1"/>
</dbReference>
<keyword evidence="4" id="KW-0067">ATP-binding</keyword>
<dbReference type="PROSITE" id="PS51192">
    <property type="entry name" value="HELICASE_ATP_BIND_1"/>
    <property type="match status" value="1"/>
</dbReference>
<dbReference type="InterPro" id="IPR014001">
    <property type="entry name" value="Helicase_ATP-bd"/>
</dbReference>
<dbReference type="PROSITE" id="PS51194">
    <property type="entry name" value="HELICASE_CTER"/>
    <property type="match status" value="1"/>
</dbReference>
<dbReference type="NCBIfam" id="TIGR01970">
    <property type="entry name" value="DEAH_box_HrpB"/>
    <property type="match status" value="1"/>
</dbReference>
<dbReference type="GO" id="GO:0004386">
    <property type="term" value="F:helicase activity"/>
    <property type="evidence" value="ECO:0007669"/>
    <property type="project" value="UniProtKB-KW"/>
</dbReference>
<evidence type="ECO:0000256" key="1">
    <source>
        <dbReference type="ARBA" id="ARBA00022741"/>
    </source>
</evidence>
<dbReference type="SMART" id="SM00490">
    <property type="entry name" value="HELICc"/>
    <property type="match status" value="1"/>
</dbReference>
<evidence type="ECO:0000259" key="5">
    <source>
        <dbReference type="PROSITE" id="PS51192"/>
    </source>
</evidence>
<keyword evidence="2" id="KW-0378">Hydrolase</keyword>
<dbReference type="CDD" id="cd17917">
    <property type="entry name" value="DEXHc_RHA-like"/>
    <property type="match status" value="1"/>
</dbReference>
<dbReference type="PROSITE" id="PS00690">
    <property type="entry name" value="DEAH_ATP_HELICASE"/>
    <property type="match status" value="1"/>
</dbReference>
<evidence type="ECO:0000313" key="8">
    <source>
        <dbReference type="Proteomes" id="UP001168380"/>
    </source>
</evidence>
<dbReference type="Proteomes" id="UP001168380">
    <property type="component" value="Unassembled WGS sequence"/>
</dbReference>
<evidence type="ECO:0000256" key="2">
    <source>
        <dbReference type="ARBA" id="ARBA00022801"/>
    </source>
</evidence>
<evidence type="ECO:0000256" key="3">
    <source>
        <dbReference type="ARBA" id="ARBA00022806"/>
    </source>
</evidence>
<evidence type="ECO:0000313" key="7">
    <source>
        <dbReference type="EMBL" id="MDO3384075.1"/>
    </source>
</evidence>
<organism evidence="7 8">
    <name type="scientific">Gilvimarinus algae</name>
    <dbReference type="NCBI Taxonomy" id="3058037"/>
    <lineage>
        <taxon>Bacteria</taxon>
        <taxon>Pseudomonadati</taxon>
        <taxon>Pseudomonadota</taxon>
        <taxon>Gammaproteobacteria</taxon>
        <taxon>Cellvibrionales</taxon>
        <taxon>Cellvibrionaceae</taxon>
        <taxon>Gilvimarinus</taxon>
    </lineage>
</organism>
<dbReference type="CDD" id="cd18791">
    <property type="entry name" value="SF2_C_RHA"/>
    <property type="match status" value="1"/>
</dbReference>
<keyword evidence="3 7" id="KW-0347">Helicase</keyword>
<dbReference type="PIRSF" id="PIRSF005496">
    <property type="entry name" value="ATP_hel_hrpB"/>
    <property type="match status" value="1"/>
</dbReference>
<dbReference type="Gene3D" id="1.20.120.1080">
    <property type="match status" value="1"/>
</dbReference>
<sequence>MPEALPDLPLSNLHSAFMNALGAGSLLLEAEPGAGKSTLAPLWALDWARERGQVWLIQPRVLPAVTLAHRLAKLLDEPVGQSVGYQVPFDRRAGASTRLLVMTPGILLQRLLAEPEMGGVAVVMLDEIHERSVNQDTAWALLQEAAVLNENLQLVLMSATPDEALRRQVDQSLYSPGRCFAVSVDYCPSRELRARPEPIAEQLLRALKQAPHWQEQTVLVFLPGWREIEACREALNREWGNLAVFCLHSRVERAEQMAALDPARGRRVILATNIAETSLTIADVTLVVDSGLTREPEYEQRTGVTRLRTRRISAASAEQRRGRAGRVQAGHCLRLWSASEPLAPQALPEIRRTDYLPMALRLAHWGTPSEHLPWLEAPGTLALSHARAHLRRWQLLDEQNAITPAGRKVAQLGTHPRVAALLLHGRDYLIASPWLLSLALALHFDLAAEADLASWLSLACDTYRREKSWRLQAQRWCQCLAVELSPAACDDAVPAPLADKLAEVFADRIGVCSATGRYRLNSGISVEMACQADWALVLQISARGQGHGGVGLPVNLTEARRRALAESEVSLEQVGQGQRRRWVQVTRYRMGGAVVDENRRSLDDEEVPAAVMAHIRQQGLTQLSWSRSALALLVRARLAHQHELLAMPALDLVSLAGAFEDNLLAFLHAESDVQCLPLQQALAFYIGYDLMGELDRWLPDSLVLPSGRRIAVDYLGAHPVAALVAGEQVPAPVVSAKLQEFFGVDAFTLPAKGVPLALQLLSPAGRPLAITRDLGYFWREVYPEVRREVRGRYAKHPWPEDPLDHAATGLTKKRLHD</sequence>
<dbReference type="Pfam" id="PF00271">
    <property type="entry name" value="Helicase_C"/>
    <property type="match status" value="1"/>
</dbReference>
<dbReference type="InterPro" id="IPR001650">
    <property type="entry name" value="Helicase_C-like"/>
</dbReference>
<evidence type="ECO:0000256" key="4">
    <source>
        <dbReference type="ARBA" id="ARBA00022840"/>
    </source>
</evidence>
<comment type="caution">
    <text evidence="7">The sequence shown here is derived from an EMBL/GenBank/DDBJ whole genome shotgun (WGS) entry which is preliminary data.</text>
</comment>
<gene>
    <name evidence="7" type="primary">hrpB</name>
    <name evidence="7" type="ORF">QWI16_17970</name>
</gene>
<accession>A0ABT8TJ45</accession>
<reference evidence="7" key="1">
    <citation type="submission" date="2023-07" db="EMBL/GenBank/DDBJ databases">
        <title>Gilvimarinus algae sp. nov., isolated from the surface of Kelp.</title>
        <authorList>
            <person name="Sun Y.Y."/>
            <person name="Gong Y."/>
            <person name="Du Z.J."/>
        </authorList>
    </citation>
    <scope>NUCLEOTIDE SEQUENCE</scope>
    <source>
        <strain evidence="7">SDUM040014</strain>
    </source>
</reference>
<protein>
    <submittedName>
        <fullName evidence="7">ATP-dependent helicase HrpB</fullName>
    </submittedName>
</protein>
<dbReference type="Pfam" id="PF00270">
    <property type="entry name" value="DEAD"/>
    <property type="match status" value="1"/>
</dbReference>
<dbReference type="SMART" id="SM00487">
    <property type="entry name" value="DEXDc"/>
    <property type="match status" value="1"/>
</dbReference>
<dbReference type="InterPro" id="IPR011545">
    <property type="entry name" value="DEAD/DEAH_box_helicase_dom"/>
</dbReference>
<dbReference type="InterPro" id="IPR010225">
    <property type="entry name" value="HrpB"/>
</dbReference>
<dbReference type="RefSeq" id="WP_302715327.1">
    <property type="nucleotide sequence ID" value="NZ_JAULRT010000062.1"/>
</dbReference>
<dbReference type="InterPro" id="IPR013689">
    <property type="entry name" value="RNA_helicase_ATP-dep_HrpB_C"/>
</dbReference>
<evidence type="ECO:0000259" key="6">
    <source>
        <dbReference type="PROSITE" id="PS51194"/>
    </source>
</evidence>
<feature type="domain" description="Helicase C-terminal" evidence="6">
    <location>
        <begin position="199"/>
        <end position="366"/>
    </location>
</feature>
<dbReference type="SUPFAM" id="SSF52540">
    <property type="entry name" value="P-loop containing nucleoside triphosphate hydrolases"/>
    <property type="match status" value="1"/>
</dbReference>
<dbReference type="PANTHER" id="PTHR43519:SF1">
    <property type="entry name" value="ATP-DEPENDENT RNA HELICASE HRPB"/>
    <property type="match status" value="1"/>
</dbReference>
<keyword evidence="1" id="KW-0547">Nucleotide-binding</keyword>
<keyword evidence="8" id="KW-1185">Reference proteome</keyword>
<proteinExistence type="predicted"/>
<dbReference type="Pfam" id="PF08482">
    <property type="entry name" value="HrpB_C"/>
    <property type="match status" value="1"/>
</dbReference>
<dbReference type="InterPro" id="IPR027417">
    <property type="entry name" value="P-loop_NTPase"/>
</dbReference>
<dbReference type="Gene3D" id="3.40.50.300">
    <property type="entry name" value="P-loop containing nucleotide triphosphate hydrolases"/>
    <property type="match status" value="2"/>
</dbReference>